<name>A0ABS7ZU73_9GAMM</name>
<dbReference type="PROSITE" id="PS51257">
    <property type="entry name" value="PROKAR_LIPOPROTEIN"/>
    <property type="match status" value="1"/>
</dbReference>
<protein>
    <submittedName>
        <fullName evidence="2">DUF3833 family protein</fullName>
    </submittedName>
</protein>
<reference evidence="2 3" key="1">
    <citation type="submission" date="2020-12" db="EMBL/GenBank/DDBJ databases">
        <title>Novel Thalassolituus-related marine hydrocarbonoclastic bacteria mediated algae-derived hydrocarbons mineralization in twilight zone of the northern South China Sea.</title>
        <authorList>
            <person name="Dong C."/>
        </authorList>
    </citation>
    <scope>NUCLEOTIDE SEQUENCE [LARGE SCALE GENOMIC DNA]</scope>
    <source>
        <strain evidence="2 3">IMCC1826</strain>
    </source>
</reference>
<gene>
    <name evidence="2" type="ORF">I9W95_17030</name>
</gene>
<dbReference type="RefSeq" id="WP_225677109.1">
    <property type="nucleotide sequence ID" value="NZ_JAEDAH010000104.1"/>
</dbReference>
<sequence length="191" mass="20976">MRSLLLCVSSVILLGCSAADIRQSAGRTPALEPERFFDGVLCADGVVRDYTGDQIRQFNALIRASWTDAGVGTLDEVFYFVDEPGDSVVTETRVWTIKRQNGGYMASATDVPEAVPMNFSGNEIAMRYQLEYATGDDTIALTMDDRMFLVTENLLVNETRMIKWGVEVGQVLLTIQKVADESQCRAASVSG</sequence>
<dbReference type="EMBL" id="JAEDAH010000104">
    <property type="protein sequence ID" value="MCA6065302.1"/>
    <property type="molecule type" value="Genomic_DNA"/>
</dbReference>
<comment type="caution">
    <text evidence="2">The sequence shown here is derived from an EMBL/GenBank/DDBJ whole genome shotgun (WGS) entry which is preliminary data.</text>
</comment>
<dbReference type="Pfam" id="PF12915">
    <property type="entry name" value="DUF3833"/>
    <property type="match status" value="1"/>
</dbReference>
<dbReference type="InterPro" id="IPR024409">
    <property type="entry name" value="DUF3833"/>
</dbReference>
<evidence type="ECO:0000313" key="2">
    <source>
        <dbReference type="EMBL" id="MCA6065302.1"/>
    </source>
</evidence>
<feature type="signal peptide" evidence="1">
    <location>
        <begin position="1"/>
        <end position="18"/>
    </location>
</feature>
<organism evidence="2 3">
    <name type="scientific">Thalassolituus marinus</name>
    <dbReference type="NCBI Taxonomy" id="671053"/>
    <lineage>
        <taxon>Bacteria</taxon>
        <taxon>Pseudomonadati</taxon>
        <taxon>Pseudomonadota</taxon>
        <taxon>Gammaproteobacteria</taxon>
        <taxon>Oceanospirillales</taxon>
        <taxon>Oceanospirillaceae</taxon>
        <taxon>Thalassolituus</taxon>
    </lineage>
</organism>
<accession>A0ABS7ZU73</accession>
<keyword evidence="1" id="KW-0732">Signal</keyword>
<evidence type="ECO:0000313" key="3">
    <source>
        <dbReference type="Proteomes" id="UP000714380"/>
    </source>
</evidence>
<keyword evidence="3" id="KW-1185">Reference proteome</keyword>
<dbReference type="Proteomes" id="UP000714380">
    <property type="component" value="Unassembled WGS sequence"/>
</dbReference>
<evidence type="ECO:0000256" key="1">
    <source>
        <dbReference type="SAM" id="SignalP"/>
    </source>
</evidence>
<proteinExistence type="predicted"/>
<feature type="chain" id="PRO_5046585957" evidence="1">
    <location>
        <begin position="19"/>
        <end position="191"/>
    </location>
</feature>